<evidence type="ECO:0000256" key="1">
    <source>
        <dbReference type="SAM" id="MobiDB-lite"/>
    </source>
</evidence>
<feature type="region of interest" description="Disordered" evidence="1">
    <location>
        <begin position="1"/>
        <end position="22"/>
    </location>
</feature>
<keyword evidence="2" id="KW-1185">Reference proteome</keyword>
<evidence type="ECO:0000313" key="2">
    <source>
        <dbReference type="Proteomes" id="UP000887569"/>
    </source>
</evidence>
<name>A0A914ZTI7_PARUN</name>
<dbReference type="Proteomes" id="UP000887569">
    <property type="component" value="Unplaced"/>
</dbReference>
<sequence length="92" mass="10391">MIEVRGAATLTPHRNETPNTAPLAHKRATLTPNRNERQLRLHLRTGADTKHHRGDEAVNILRQLEAEYDVKFHNEGGLVTIEGADNEYSEII</sequence>
<dbReference type="WBParaSite" id="PgB21_g004_t01">
    <property type="protein sequence ID" value="PgB21_g004_t01"/>
    <property type="gene ID" value="PgB21_g004"/>
</dbReference>
<evidence type="ECO:0000313" key="3">
    <source>
        <dbReference type="WBParaSite" id="PgB21_g004_t01"/>
    </source>
</evidence>
<reference evidence="3" key="1">
    <citation type="submission" date="2022-11" db="UniProtKB">
        <authorList>
            <consortium name="WormBaseParasite"/>
        </authorList>
    </citation>
    <scope>IDENTIFICATION</scope>
</reference>
<proteinExistence type="predicted"/>
<dbReference type="AlphaFoldDB" id="A0A914ZTI7"/>
<accession>A0A914ZTI7</accession>
<organism evidence="2 3">
    <name type="scientific">Parascaris univalens</name>
    <name type="common">Nematode worm</name>
    <dbReference type="NCBI Taxonomy" id="6257"/>
    <lineage>
        <taxon>Eukaryota</taxon>
        <taxon>Metazoa</taxon>
        <taxon>Ecdysozoa</taxon>
        <taxon>Nematoda</taxon>
        <taxon>Chromadorea</taxon>
        <taxon>Rhabditida</taxon>
        <taxon>Spirurina</taxon>
        <taxon>Ascaridomorpha</taxon>
        <taxon>Ascaridoidea</taxon>
        <taxon>Ascarididae</taxon>
        <taxon>Parascaris</taxon>
    </lineage>
</organism>
<protein>
    <submittedName>
        <fullName evidence="3">Uncharacterized protein</fullName>
    </submittedName>
</protein>